<dbReference type="InterPro" id="IPR054722">
    <property type="entry name" value="PolX-like_BBD"/>
</dbReference>
<reference evidence="4 5" key="1">
    <citation type="journal article" date="2017" name="Nat. Commun.">
        <title>Genome assembly with in vitro proximity ligation data and whole-genome triplication in lettuce.</title>
        <authorList>
            <person name="Reyes-Chin-Wo S."/>
            <person name="Wang Z."/>
            <person name="Yang X."/>
            <person name="Kozik A."/>
            <person name="Arikit S."/>
            <person name="Song C."/>
            <person name="Xia L."/>
            <person name="Froenicke L."/>
            <person name="Lavelle D.O."/>
            <person name="Truco M.J."/>
            <person name="Xia R."/>
            <person name="Zhu S."/>
            <person name="Xu C."/>
            <person name="Xu H."/>
            <person name="Xu X."/>
            <person name="Cox K."/>
            <person name="Korf I."/>
            <person name="Meyers B.C."/>
            <person name="Michelmore R.W."/>
        </authorList>
    </citation>
    <scope>NUCLEOTIDE SEQUENCE [LARGE SCALE GENOMIC DNA]</scope>
    <source>
        <strain evidence="5">cv. Salinas</strain>
        <tissue evidence="4">Seedlings</tissue>
    </source>
</reference>
<keyword evidence="5" id="KW-1185">Reference proteome</keyword>
<feature type="domain" description="Integrase catalytic" evidence="3">
    <location>
        <begin position="243"/>
        <end position="283"/>
    </location>
</feature>
<dbReference type="GO" id="GO:0008233">
    <property type="term" value="F:peptidase activity"/>
    <property type="evidence" value="ECO:0007669"/>
    <property type="project" value="UniProtKB-KW"/>
</dbReference>
<dbReference type="InterPro" id="IPR036397">
    <property type="entry name" value="RNaseH_sf"/>
</dbReference>
<feature type="region of interest" description="Disordered" evidence="2">
    <location>
        <begin position="62"/>
        <end position="81"/>
    </location>
</feature>
<dbReference type="GO" id="GO:0006508">
    <property type="term" value="P:proteolysis"/>
    <property type="evidence" value="ECO:0007669"/>
    <property type="project" value="UniProtKB-KW"/>
</dbReference>
<dbReference type="SUPFAM" id="SSF53098">
    <property type="entry name" value="Ribonuclease H-like"/>
    <property type="match status" value="1"/>
</dbReference>
<dbReference type="AlphaFoldDB" id="A0A9R1V5Z2"/>
<dbReference type="GO" id="GO:0003676">
    <property type="term" value="F:nucleic acid binding"/>
    <property type="evidence" value="ECO:0007669"/>
    <property type="project" value="InterPro"/>
</dbReference>
<dbReference type="GO" id="GO:0015074">
    <property type="term" value="P:DNA integration"/>
    <property type="evidence" value="ECO:0007669"/>
    <property type="project" value="InterPro"/>
</dbReference>
<proteinExistence type="predicted"/>
<keyword evidence="1" id="KW-0378">Hydrolase</keyword>
<dbReference type="PROSITE" id="PS50994">
    <property type="entry name" value="INTEGRASE"/>
    <property type="match status" value="1"/>
</dbReference>
<keyword evidence="1" id="KW-0645">Protease</keyword>
<dbReference type="Pfam" id="PF00665">
    <property type="entry name" value="rve"/>
    <property type="match status" value="1"/>
</dbReference>
<name>A0A9R1V5Z2_LACSA</name>
<organism evidence="4 5">
    <name type="scientific">Lactuca sativa</name>
    <name type="common">Garden lettuce</name>
    <dbReference type="NCBI Taxonomy" id="4236"/>
    <lineage>
        <taxon>Eukaryota</taxon>
        <taxon>Viridiplantae</taxon>
        <taxon>Streptophyta</taxon>
        <taxon>Embryophyta</taxon>
        <taxon>Tracheophyta</taxon>
        <taxon>Spermatophyta</taxon>
        <taxon>Magnoliopsida</taxon>
        <taxon>eudicotyledons</taxon>
        <taxon>Gunneridae</taxon>
        <taxon>Pentapetalae</taxon>
        <taxon>asterids</taxon>
        <taxon>campanulids</taxon>
        <taxon>Asterales</taxon>
        <taxon>Asteraceae</taxon>
        <taxon>Cichorioideae</taxon>
        <taxon>Cichorieae</taxon>
        <taxon>Lactucinae</taxon>
        <taxon>Lactuca</taxon>
    </lineage>
</organism>
<feature type="compositionally biased region" description="Basic and acidic residues" evidence="2">
    <location>
        <begin position="87"/>
        <end position="97"/>
    </location>
</feature>
<sequence>MNGKGIGILKIPTMSLPGKDPWTRERKIQIPTIPNPRTEIHVSVLNALSVLDLVSVLNPDSVLDPDSVLNPDSVPILVMDPPRKGKLVSDFEKENKKSSSKPRNQTKNPKPSKSTPNDTPKFKEDKTKIKVISDEQFDDEWYIDSGCSCHMTGRKEELREFRSLKDGGSVKFGNNSYGTIKGYNMITNGDFSIRKVAYVEGLQHNLISVSQLVVGTEEIKCYSQAEDIHQASGSTTKEDGQNIRSDNGMEFKNKDFEDFLADKGITHNFSAPYTPHQNGIVER</sequence>
<dbReference type="InterPro" id="IPR001584">
    <property type="entry name" value="Integrase_cat-core"/>
</dbReference>
<dbReference type="InterPro" id="IPR012337">
    <property type="entry name" value="RNaseH-like_sf"/>
</dbReference>
<feature type="region of interest" description="Disordered" evidence="2">
    <location>
        <begin position="87"/>
        <end position="127"/>
    </location>
</feature>
<evidence type="ECO:0000256" key="2">
    <source>
        <dbReference type="SAM" id="MobiDB-lite"/>
    </source>
</evidence>
<protein>
    <recommendedName>
        <fullName evidence="3">Integrase catalytic domain-containing protein</fullName>
    </recommendedName>
</protein>
<dbReference type="Gene3D" id="3.30.420.10">
    <property type="entry name" value="Ribonuclease H-like superfamily/Ribonuclease H"/>
    <property type="match status" value="1"/>
</dbReference>
<dbReference type="Pfam" id="PF22936">
    <property type="entry name" value="Pol_BBD"/>
    <property type="match status" value="1"/>
</dbReference>
<accession>A0A9R1V5Z2</accession>
<gene>
    <name evidence="4" type="ORF">LSAT_V11C600321730</name>
</gene>
<comment type="caution">
    <text evidence="4">The sequence shown here is derived from an EMBL/GenBank/DDBJ whole genome shotgun (WGS) entry which is preliminary data.</text>
</comment>
<dbReference type="PANTHER" id="PTHR42648">
    <property type="entry name" value="TRANSPOSASE, PUTATIVE-RELATED"/>
    <property type="match status" value="1"/>
</dbReference>
<dbReference type="PANTHER" id="PTHR42648:SF18">
    <property type="entry name" value="RETROTRANSPOSON, UNCLASSIFIED-LIKE PROTEIN"/>
    <property type="match status" value="1"/>
</dbReference>
<dbReference type="Proteomes" id="UP000235145">
    <property type="component" value="Unassembled WGS sequence"/>
</dbReference>
<dbReference type="InterPro" id="IPR039537">
    <property type="entry name" value="Retrotran_Ty1/copia-like"/>
</dbReference>
<evidence type="ECO:0000256" key="1">
    <source>
        <dbReference type="ARBA" id="ARBA00022670"/>
    </source>
</evidence>
<evidence type="ECO:0000259" key="3">
    <source>
        <dbReference type="PROSITE" id="PS50994"/>
    </source>
</evidence>
<evidence type="ECO:0000313" key="4">
    <source>
        <dbReference type="EMBL" id="KAJ0198963.1"/>
    </source>
</evidence>
<evidence type="ECO:0000313" key="5">
    <source>
        <dbReference type="Proteomes" id="UP000235145"/>
    </source>
</evidence>
<feature type="compositionally biased region" description="Polar residues" evidence="2">
    <location>
        <begin position="101"/>
        <end position="118"/>
    </location>
</feature>
<dbReference type="EMBL" id="NBSK02000006">
    <property type="protein sequence ID" value="KAJ0198963.1"/>
    <property type="molecule type" value="Genomic_DNA"/>
</dbReference>